<evidence type="ECO:0000313" key="6">
    <source>
        <dbReference type="Proteomes" id="UP000094256"/>
    </source>
</evidence>
<dbReference type="Gene3D" id="3.40.50.150">
    <property type="entry name" value="Vaccinia Virus protein VP39"/>
    <property type="match status" value="1"/>
</dbReference>
<proteinExistence type="predicted"/>
<dbReference type="GO" id="GO:0009307">
    <property type="term" value="P:DNA restriction-modification system"/>
    <property type="evidence" value="ECO:0007669"/>
    <property type="project" value="UniProtKB-KW"/>
</dbReference>
<dbReference type="STRING" id="1560345.AWL63_18205"/>
<name>A0A1B3ZDS2_9SPHN</name>
<sequence length="797" mass="85322">MACGIGAGARGFNQANPRIGNMVARFECAGGIDVDPGAIRNFERMTGVKGTVMDLFDRGQYTAFHGHEPPPGWKEVVPADIRAVFGRLDVCFASYPCKGFSGLLSNAVSKTQKYQALNGLTLRGMWLTLEAYRDDPIPILLFENVPRIMTRGRWLLDQIIALLRGYGYHVTEDTHDCGEIGWLAESRKRYLLIARHPDKVPPFIYQPTKHPLRGVGEVIGKLPLPGDPAGGPMHRVPALQWRTWVRLAFVKAGHDWRSLNDLAVEDGFLRDYGIIPETELRPNAYGVARWSDAAGVITSARAPGQGRFSVADPRAPSTREGSGFLGVNLWAGSTGVISTRGLPTNGAYSIADPRPGYGVATHRHVLGVRRWGQSAGVASCTPNPTTGPNCVADPRPGYKPGAHHNLLSVTPYGAHARTIGGASHVAGGAASVADPRQLTGNLTYQQYGVRPWRGSAGAVTAQSLPGGGAHSVADPRIQGRPRFNNVYRVVPFDRDAPAVAGPGGPAGGLCVADPRAPEGRHVNGKYRVTGFTMSANAVIGASSTGMGAFVVADPRCTWGPDSHRNKLKVVAMSGQSPTVTGADRVGSGAISIADPRPACLSRPGRDSYLTQGHYGVVSWGGAAGAIPAFAKNNNGRWSLADPRIGEPADLPEPANDWALPSLDERLVARIIALDNTWHRPFTTLELAAIQSLFDPEEIFVFDPAMDAYVRRWERSWATRGFDLESSSDSTRREWIGNAVPSASAKAMAEVIGEALLLAEMGETFTLSSREIWVKPLALALAVNPDQAAFQLDMGAGA</sequence>
<dbReference type="EMBL" id="CP014168">
    <property type="protein sequence ID" value="AOH85580.1"/>
    <property type="molecule type" value="Genomic_DNA"/>
</dbReference>
<comment type="catalytic activity">
    <reaction evidence="4">
        <text>a 2'-deoxycytidine in DNA + S-adenosyl-L-methionine = a 5-methyl-2'-deoxycytidine in DNA + S-adenosyl-L-homocysteine + H(+)</text>
        <dbReference type="Rhea" id="RHEA:13681"/>
        <dbReference type="Rhea" id="RHEA-COMP:11369"/>
        <dbReference type="Rhea" id="RHEA-COMP:11370"/>
        <dbReference type="ChEBI" id="CHEBI:15378"/>
        <dbReference type="ChEBI" id="CHEBI:57856"/>
        <dbReference type="ChEBI" id="CHEBI:59789"/>
        <dbReference type="ChEBI" id="CHEBI:85452"/>
        <dbReference type="ChEBI" id="CHEBI:85454"/>
        <dbReference type="EC" id="2.1.1.37"/>
    </reaction>
</comment>
<dbReference type="Proteomes" id="UP000094256">
    <property type="component" value="Chromosome"/>
</dbReference>
<dbReference type="InterPro" id="IPR029063">
    <property type="entry name" value="SAM-dependent_MTases_sf"/>
</dbReference>
<evidence type="ECO:0000313" key="5">
    <source>
        <dbReference type="EMBL" id="AOH85580.1"/>
    </source>
</evidence>
<dbReference type="GO" id="GO:0003886">
    <property type="term" value="F:DNA (cytosine-5-)-methyltransferase activity"/>
    <property type="evidence" value="ECO:0007669"/>
    <property type="project" value="UniProtKB-EC"/>
</dbReference>
<protein>
    <submittedName>
        <fullName evidence="5">Uncharacterized protein</fullName>
    </submittedName>
</protein>
<evidence type="ECO:0000256" key="4">
    <source>
        <dbReference type="ARBA" id="ARBA00047422"/>
    </source>
</evidence>
<gene>
    <name evidence="5" type="ORF">AWL63_18205</name>
</gene>
<accession>A0A1B3ZDS2</accession>
<dbReference type="Pfam" id="PF00145">
    <property type="entry name" value="DNA_methylase"/>
    <property type="match status" value="1"/>
</dbReference>
<evidence type="ECO:0000256" key="1">
    <source>
        <dbReference type="ARBA" id="ARBA00022603"/>
    </source>
</evidence>
<keyword evidence="3" id="KW-0680">Restriction system</keyword>
<dbReference type="InterPro" id="IPR001525">
    <property type="entry name" value="C5_MeTfrase"/>
</dbReference>
<evidence type="ECO:0000256" key="3">
    <source>
        <dbReference type="ARBA" id="ARBA00022747"/>
    </source>
</evidence>
<keyword evidence="1" id="KW-0489">Methyltransferase</keyword>
<evidence type="ECO:0000256" key="2">
    <source>
        <dbReference type="ARBA" id="ARBA00022679"/>
    </source>
</evidence>
<keyword evidence="2" id="KW-0808">Transferase</keyword>
<dbReference type="AlphaFoldDB" id="A0A1B3ZDS2"/>
<dbReference type="GO" id="GO:0032259">
    <property type="term" value="P:methylation"/>
    <property type="evidence" value="ECO:0007669"/>
    <property type="project" value="UniProtKB-KW"/>
</dbReference>
<keyword evidence="6" id="KW-1185">Reference proteome</keyword>
<dbReference type="REBASE" id="155394">
    <property type="entry name" value="M.Spa99ORF18205P"/>
</dbReference>
<organism evidence="5 6">
    <name type="scientific">Sphingomonas panacis</name>
    <dbReference type="NCBI Taxonomy" id="1560345"/>
    <lineage>
        <taxon>Bacteria</taxon>
        <taxon>Pseudomonadati</taxon>
        <taxon>Pseudomonadota</taxon>
        <taxon>Alphaproteobacteria</taxon>
        <taxon>Sphingomonadales</taxon>
        <taxon>Sphingomonadaceae</taxon>
        <taxon>Sphingomonas</taxon>
    </lineage>
</organism>
<dbReference type="SUPFAM" id="SSF53335">
    <property type="entry name" value="S-adenosyl-L-methionine-dependent methyltransferases"/>
    <property type="match status" value="1"/>
</dbReference>
<reference evidence="5 6" key="1">
    <citation type="submission" date="2016-01" db="EMBL/GenBank/DDBJ databases">
        <title>Complete genome and mega plasmid sequence of Sphingomonas panacis DCY99 elicits systemic resistance in rice to Xanthomonas oryzae.</title>
        <authorList>
            <person name="Kim Y.J."/>
            <person name="Yang D.C."/>
            <person name="Sing P."/>
        </authorList>
    </citation>
    <scope>NUCLEOTIDE SEQUENCE [LARGE SCALE GENOMIC DNA]</scope>
    <source>
        <strain evidence="5 6">DCY99</strain>
    </source>
</reference>
<dbReference type="KEGG" id="span:AWL63_18205"/>